<name>A0A1V0SJV8_9VIRU</name>
<gene>
    <name evidence="1" type="ORF">Klosneuvirus_3_141</name>
</gene>
<proteinExistence type="predicted"/>
<organism evidence="1">
    <name type="scientific">Klosneuvirus KNV1</name>
    <dbReference type="NCBI Taxonomy" id="1977640"/>
    <lineage>
        <taxon>Viruses</taxon>
        <taxon>Varidnaviria</taxon>
        <taxon>Bamfordvirae</taxon>
        <taxon>Nucleocytoviricota</taxon>
        <taxon>Megaviricetes</taxon>
        <taxon>Imitervirales</taxon>
        <taxon>Mimiviridae</taxon>
        <taxon>Klosneuvirinae</taxon>
        <taxon>Klosneuvirus</taxon>
    </lineage>
</organism>
<evidence type="ECO:0000313" key="1">
    <source>
        <dbReference type="EMBL" id="ARF12006.1"/>
    </source>
</evidence>
<reference evidence="1" key="1">
    <citation type="journal article" date="2017" name="Science">
        <title>Giant viruses with an expanded complement of translation system components.</title>
        <authorList>
            <person name="Schulz F."/>
            <person name="Yutin N."/>
            <person name="Ivanova N.N."/>
            <person name="Ortega D.R."/>
            <person name="Lee T.K."/>
            <person name="Vierheilig J."/>
            <person name="Daims H."/>
            <person name="Horn M."/>
            <person name="Wagner M."/>
            <person name="Jensen G.J."/>
            <person name="Kyrpides N.C."/>
            <person name="Koonin E.V."/>
            <person name="Woyke T."/>
        </authorList>
    </citation>
    <scope>NUCLEOTIDE SEQUENCE</scope>
    <source>
        <strain evidence="1">KNV1</strain>
    </source>
</reference>
<dbReference type="EMBL" id="KY684110">
    <property type="protein sequence ID" value="ARF12006.1"/>
    <property type="molecule type" value="Genomic_DNA"/>
</dbReference>
<accession>A0A1V0SJV8</accession>
<protein>
    <submittedName>
        <fullName evidence="1">Uncharacterized protein</fullName>
    </submittedName>
</protein>
<sequence length="129" mass="15307">MSANEGTEVIYKENKDSDKYQMALKLINKILINIGKEEVDDLTKFINVDRDDIVKEDNKTTLESMEEEIFALYDKKKCGYYRKTDGIVVNCLRGMMKEIGYQFTYIQKEKSEYVNNKSFRRKHVFYSIK</sequence>